<accession>A0AA88Y8W3</accession>
<dbReference type="PIRSF" id="PIRSF037207">
    <property type="entry name" value="ATE1_euk"/>
    <property type="match status" value="1"/>
</dbReference>
<comment type="caution">
    <text evidence="9">The sequence shown here is derived from an EMBL/GenBank/DDBJ whole genome shotgun (WGS) entry which is preliminary data.</text>
</comment>
<feature type="domain" description="N-end rule aminoacyl transferase C-terminal" evidence="8">
    <location>
        <begin position="348"/>
        <end position="487"/>
    </location>
</feature>
<evidence type="ECO:0000256" key="4">
    <source>
        <dbReference type="ARBA" id="ARBA00023315"/>
    </source>
</evidence>
<evidence type="ECO:0000256" key="5">
    <source>
        <dbReference type="PIRNR" id="PIRNR037207"/>
    </source>
</evidence>
<sequence>MDESPGIVEWFGGGDSGHRCGYCGQSSTNMSDGMWAHSLTVQNYQNLIDRGWRRSGKYCYKPNMKKMCCPHYTIKCEALNFQMSKSHKKIIKLFNKYIIHGVKRGEGGVKDGEGGVKDGESGVKDGESGVKDGEGRVMGGKGGVMDVEGGVKDEEKDEEASMKEEEEASGGRTAADSGVVSKEGEQSTVSMESQSTSKTPRPGDGPDPTKPKCKKAKEIRMERKKAKMEQTNLESAKRDEKSSPKEDKKKVSTEKTLEDFLNEYKSAENCAHKFEIRLVRSSPRSQEFQESFKDAHKVYHSYQMQIHKDPPDKPSVKQYTRFLVDSPLQIRLVRANPRSDDFKKTFNESYKVFKAYQMSIHKEKEWDCGKSSYEEFLVEGPLQELHKDGGLPMGYGSFHQQYIIDGKIIAVGVIDILPHCTSSVYLYYDPDYHFLSLGTYTALQEIAFTRYLNSLDPELKYYYMGYYIHSCPKMKYKGQYHPSFLLCPEVYSWEPIKECAPKLDKNKYSRFAAEGKKDADGDFDINDVGILFMRQAMNYQLYRAFNKNANDAETVKKYATFVGKNCAQSMLLFRS</sequence>
<dbReference type="InterPro" id="IPR030700">
    <property type="entry name" value="N-end_Aminoacyl_Trfase"/>
</dbReference>
<name>A0AA88Y8W3_PINIB</name>
<dbReference type="GO" id="GO:0004057">
    <property type="term" value="F:arginyl-tRNA--protein transferase activity"/>
    <property type="evidence" value="ECO:0007669"/>
    <property type="project" value="UniProtKB-EC"/>
</dbReference>
<reference evidence="9" key="1">
    <citation type="submission" date="2019-08" db="EMBL/GenBank/DDBJ databases">
        <title>The improved chromosome-level genome for the pearl oyster Pinctada fucata martensii using PacBio sequencing and Hi-C.</title>
        <authorList>
            <person name="Zheng Z."/>
        </authorList>
    </citation>
    <scope>NUCLEOTIDE SEQUENCE</scope>
    <source>
        <strain evidence="9">ZZ-2019</strain>
        <tissue evidence="9">Adductor muscle</tissue>
    </source>
</reference>
<feature type="compositionally biased region" description="Basic and acidic residues" evidence="6">
    <location>
        <begin position="235"/>
        <end position="254"/>
    </location>
</feature>
<keyword evidence="3 5" id="KW-0833">Ubl conjugation pathway</keyword>
<feature type="compositionally biased region" description="Basic and acidic residues" evidence="6">
    <location>
        <begin position="149"/>
        <end position="163"/>
    </location>
</feature>
<evidence type="ECO:0000259" key="8">
    <source>
        <dbReference type="Pfam" id="PF04377"/>
    </source>
</evidence>
<comment type="similarity">
    <text evidence="1 5">Belongs to the R-transferase family.</text>
</comment>
<dbReference type="PANTHER" id="PTHR21367:SF1">
    <property type="entry name" value="ARGINYL-TRNA--PROTEIN TRANSFERASE 1"/>
    <property type="match status" value="1"/>
</dbReference>
<evidence type="ECO:0000256" key="2">
    <source>
        <dbReference type="ARBA" id="ARBA00022679"/>
    </source>
</evidence>
<proteinExistence type="inferred from homology"/>
<evidence type="ECO:0000313" key="10">
    <source>
        <dbReference type="Proteomes" id="UP001186944"/>
    </source>
</evidence>
<evidence type="ECO:0000259" key="7">
    <source>
        <dbReference type="Pfam" id="PF04376"/>
    </source>
</evidence>
<dbReference type="InterPro" id="IPR017137">
    <property type="entry name" value="Arg-tRNA-P_Trfase_1_euk"/>
</dbReference>
<dbReference type="EMBL" id="VSWD01000007">
    <property type="protein sequence ID" value="KAK3097690.1"/>
    <property type="molecule type" value="Genomic_DNA"/>
</dbReference>
<keyword evidence="10" id="KW-1185">Reference proteome</keyword>
<evidence type="ECO:0000256" key="3">
    <source>
        <dbReference type="ARBA" id="ARBA00022786"/>
    </source>
</evidence>
<evidence type="ECO:0000256" key="1">
    <source>
        <dbReference type="ARBA" id="ARBA00009991"/>
    </source>
</evidence>
<dbReference type="InterPro" id="IPR007472">
    <property type="entry name" value="N-end_Aminoacyl_Trfase_C"/>
</dbReference>
<dbReference type="Proteomes" id="UP001186944">
    <property type="component" value="Unassembled WGS sequence"/>
</dbReference>
<keyword evidence="2 5" id="KW-0808">Transferase</keyword>
<dbReference type="PANTHER" id="PTHR21367">
    <property type="entry name" value="ARGININE-TRNA-PROTEIN TRANSFERASE 1"/>
    <property type="match status" value="1"/>
</dbReference>
<comment type="catalytic activity">
    <reaction evidence="5">
        <text>an N-terminal L-alpha-aminoacyl-[protein] + L-arginyl-tRNA(Arg) = an N-terminal L-arginyl-L-aminoacyl-[protein] + tRNA(Arg) + H(+)</text>
        <dbReference type="Rhea" id="RHEA:10208"/>
        <dbReference type="Rhea" id="RHEA-COMP:9658"/>
        <dbReference type="Rhea" id="RHEA-COMP:9673"/>
        <dbReference type="Rhea" id="RHEA-COMP:10636"/>
        <dbReference type="Rhea" id="RHEA-COMP:10638"/>
        <dbReference type="ChEBI" id="CHEBI:15378"/>
        <dbReference type="ChEBI" id="CHEBI:78442"/>
        <dbReference type="ChEBI" id="CHEBI:78513"/>
        <dbReference type="ChEBI" id="CHEBI:78597"/>
        <dbReference type="ChEBI" id="CHEBI:83562"/>
        <dbReference type="EC" id="2.3.2.8"/>
    </reaction>
</comment>
<dbReference type="InterPro" id="IPR007471">
    <property type="entry name" value="N-end_Aminoacyl_Trfase_N"/>
</dbReference>
<feature type="compositionally biased region" description="Polar residues" evidence="6">
    <location>
        <begin position="186"/>
        <end position="199"/>
    </location>
</feature>
<dbReference type="Pfam" id="PF04376">
    <property type="entry name" value="ATE_N"/>
    <property type="match status" value="1"/>
</dbReference>
<protein>
    <recommendedName>
        <fullName evidence="5">Arginyl-tRNA--protein transferase 1</fullName>
        <shortName evidence="5">Arginyltransferase 1</shortName>
        <shortName evidence="5">R-transferase 1</shortName>
        <ecNumber evidence="5">2.3.2.8</ecNumber>
    </recommendedName>
    <alternativeName>
        <fullName evidence="5">Arginine-tRNA--protein transferase 1</fullName>
    </alternativeName>
</protein>
<dbReference type="GO" id="GO:0005737">
    <property type="term" value="C:cytoplasm"/>
    <property type="evidence" value="ECO:0007669"/>
    <property type="project" value="TreeGrafter"/>
</dbReference>
<gene>
    <name evidence="9" type="ORF">FSP39_012152</name>
</gene>
<dbReference type="Pfam" id="PF04377">
    <property type="entry name" value="ATE_C"/>
    <property type="match status" value="1"/>
</dbReference>
<feature type="region of interest" description="Disordered" evidence="6">
    <location>
        <begin position="105"/>
        <end position="254"/>
    </location>
</feature>
<dbReference type="EC" id="2.3.2.8" evidence="5"/>
<dbReference type="InterPro" id="IPR016181">
    <property type="entry name" value="Acyl_CoA_acyltransferase"/>
</dbReference>
<keyword evidence="4 5" id="KW-0012">Acyltransferase</keyword>
<evidence type="ECO:0000256" key="6">
    <source>
        <dbReference type="SAM" id="MobiDB-lite"/>
    </source>
</evidence>
<organism evidence="9 10">
    <name type="scientific">Pinctada imbricata</name>
    <name type="common">Atlantic pearl-oyster</name>
    <name type="synonym">Pinctada martensii</name>
    <dbReference type="NCBI Taxonomy" id="66713"/>
    <lineage>
        <taxon>Eukaryota</taxon>
        <taxon>Metazoa</taxon>
        <taxon>Spiralia</taxon>
        <taxon>Lophotrochozoa</taxon>
        <taxon>Mollusca</taxon>
        <taxon>Bivalvia</taxon>
        <taxon>Autobranchia</taxon>
        <taxon>Pteriomorphia</taxon>
        <taxon>Pterioida</taxon>
        <taxon>Pterioidea</taxon>
        <taxon>Pteriidae</taxon>
        <taxon>Pinctada</taxon>
    </lineage>
</organism>
<feature type="domain" description="N-end aminoacyl transferase N-terminal" evidence="7">
    <location>
        <begin position="18"/>
        <end position="89"/>
    </location>
</feature>
<comment type="function">
    <text evidence="5">Involved in the post-translational conjugation of arginine to the N-terminal aspartate or glutamate of a protein. This arginylation is required for degradation of the protein via the ubiquitin pathway.</text>
</comment>
<feature type="compositionally biased region" description="Basic and acidic residues" evidence="6">
    <location>
        <begin position="105"/>
        <end position="135"/>
    </location>
</feature>
<dbReference type="SUPFAM" id="SSF55729">
    <property type="entry name" value="Acyl-CoA N-acyltransferases (Nat)"/>
    <property type="match status" value="1"/>
</dbReference>
<dbReference type="AlphaFoldDB" id="A0AA88Y8W3"/>
<evidence type="ECO:0000313" key="9">
    <source>
        <dbReference type="EMBL" id="KAK3097690.1"/>
    </source>
</evidence>